<organism evidence="5 6">
    <name type="scientific">Ralstonia flaminis</name>
    <dbReference type="NCBI Taxonomy" id="3058597"/>
    <lineage>
        <taxon>Bacteria</taxon>
        <taxon>Pseudomonadati</taxon>
        <taxon>Pseudomonadota</taxon>
        <taxon>Betaproteobacteria</taxon>
        <taxon>Burkholderiales</taxon>
        <taxon>Burkholderiaceae</taxon>
        <taxon>Ralstonia</taxon>
    </lineage>
</organism>
<sequence>MSAVNPLDRLSGLLERFRVRARLFHSGPLCGVTQFAPDAGQGFLHVLRRGELELTHPDAVDGLPTHLRVQAPAVLFYPRPVAHCFHNPPVDGSDFTCATLDFDGGALNPLARGLPALIVLPLEKVEGLDAALALLFAETDRVRCGQRVLADRLFDVVCIQLLRWLVDHPEDAGVQPGLIAGLSDPRLARTMVAVHESPGAAWTLDTMAARAGMSRSAFAAAFKQIVGQTPADYVADWRVSLAQTRLREGRPIQLLAEELGYAGPSALSRVFKERTGLSPRDWRKQFEMR</sequence>
<evidence type="ECO:0000256" key="1">
    <source>
        <dbReference type="ARBA" id="ARBA00023015"/>
    </source>
</evidence>
<name>A0ABN9JGZ6_9RALS</name>
<keyword evidence="6" id="KW-1185">Reference proteome</keyword>
<evidence type="ECO:0000259" key="4">
    <source>
        <dbReference type="PROSITE" id="PS01124"/>
    </source>
</evidence>
<dbReference type="PANTHER" id="PTHR46796:SF13">
    <property type="entry name" value="HTH-TYPE TRANSCRIPTIONAL ACTIVATOR RHAS"/>
    <property type="match status" value="1"/>
</dbReference>
<proteinExistence type="predicted"/>
<gene>
    <name evidence="5" type="primary">rhaR_2</name>
    <name evidence="5" type="ORF">LMG18101_01295</name>
</gene>
<dbReference type="PANTHER" id="PTHR46796">
    <property type="entry name" value="HTH-TYPE TRANSCRIPTIONAL ACTIVATOR RHAS-RELATED"/>
    <property type="match status" value="1"/>
</dbReference>
<dbReference type="Gene3D" id="1.10.10.60">
    <property type="entry name" value="Homeodomain-like"/>
    <property type="match status" value="2"/>
</dbReference>
<evidence type="ECO:0000256" key="3">
    <source>
        <dbReference type="ARBA" id="ARBA00023163"/>
    </source>
</evidence>
<keyword evidence="2" id="KW-0238">DNA-binding</keyword>
<dbReference type="SMART" id="SM00342">
    <property type="entry name" value="HTH_ARAC"/>
    <property type="match status" value="1"/>
</dbReference>
<dbReference type="InterPro" id="IPR050204">
    <property type="entry name" value="AraC_XylS_family_regulators"/>
</dbReference>
<keyword evidence="1" id="KW-0805">Transcription regulation</keyword>
<protein>
    <submittedName>
        <fullName evidence="5">HTH-type transcriptional activator RhaR</fullName>
    </submittedName>
</protein>
<accession>A0ABN9JGZ6</accession>
<dbReference type="EMBL" id="CATZLL010000003">
    <property type="protein sequence ID" value="CAJ0811612.1"/>
    <property type="molecule type" value="Genomic_DNA"/>
</dbReference>
<evidence type="ECO:0000313" key="5">
    <source>
        <dbReference type="EMBL" id="CAJ0811612.1"/>
    </source>
</evidence>
<comment type="caution">
    <text evidence="5">The sequence shown here is derived from an EMBL/GenBank/DDBJ whole genome shotgun (WGS) entry which is preliminary data.</text>
</comment>
<feature type="domain" description="HTH araC/xylS-type" evidence="4">
    <location>
        <begin position="188"/>
        <end position="285"/>
    </location>
</feature>
<reference evidence="5 6" key="1">
    <citation type="submission" date="2023-07" db="EMBL/GenBank/DDBJ databases">
        <authorList>
            <person name="Peeters C."/>
        </authorList>
    </citation>
    <scope>NUCLEOTIDE SEQUENCE [LARGE SCALE GENOMIC DNA]</scope>
    <source>
        <strain evidence="5 6">LMG 18101</strain>
    </source>
</reference>
<dbReference type="Proteomes" id="UP001189757">
    <property type="component" value="Unassembled WGS sequence"/>
</dbReference>
<dbReference type="SUPFAM" id="SSF46689">
    <property type="entry name" value="Homeodomain-like"/>
    <property type="match status" value="2"/>
</dbReference>
<dbReference type="PROSITE" id="PS01124">
    <property type="entry name" value="HTH_ARAC_FAMILY_2"/>
    <property type="match status" value="1"/>
</dbReference>
<keyword evidence="3" id="KW-0804">Transcription</keyword>
<dbReference type="InterPro" id="IPR009057">
    <property type="entry name" value="Homeodomain-like_sf"/>
</dbReference>
<evidence type="ECO:0000256" key="2">
    <source>
        <dbReference type="ARBA" id="ARBA00023125"/>
    </source>
</evidence>
<evidence type="ECO:0000313" key="6">
    <source>
        <dbReference type="Proteomes" id="UP001189757"/>
    </source>
</evidence>
<dbReference type="Pfam" id="PF12833">
    <property type="entry name" value="HTH_18"/>
    <property type="match status" value="1"/>
</dbReference>
<dbReference type="Pfam" id="PF12852">
    <property type="entry name" value="Cupin_6"/>
    <property type="match status" value="1"/>
</dbReference>
<dbReference type="InterPro" id="IPR032783">
    <property type="entry name" value="AraC_lig"/>
</dbReference>
<dbReference type="InterPro" id="IPR018060">
    <property type="entry name" value="HTH_AraC"/>
</dbReference>
<dbReference type="RefSeq" id="WP_199028582.1">
    <property type="nucleotide sequence ID" value="NZ_CATZLL010000003.1"/>
</dbReference>